<organism evidence="5 6">
    <name type="scientific">Halomicrobium mukohataei</name>
    <dbReference type="NCBI Taxonomy" id="57705"/>
    <lineage>
        <taxon>Archaea</taxon>
        <taxon>Methanobacteriati</taxon>
        <taxon>Methanobacteriota</taxon>
        <taxon>Stenosarchaea group</taxon>
        <taxon>Halobacteria</taxon>
        <taxon>Halobacteriales</taxon>
        <taxon>Haloarculaceae</taxon>
        <taxon>Halomicrobium</taxon>
    </lineage>
</organism>
<dbReference type="PANTHER" id="PTHR34236:SF1">
    <property type="entry name" value="DIMETHYL SULFOXIDE REDUCTASE TRANSCRIPTIONAL ACTIVATOR"/>
    <property type="match status" value="1"/>
</dbReference>
<evidence type="ECO:0000313" key="6">
    <source>
        <dbReference type="Proteomes" id="UP000608662"/>
    </source>
</evidence>
<dbReference type="Pfam" id="PF04967">
    <property type="entry name" value="HTH_10"/>
    <property type="match status" value="1"/>
</dbReference>
<feature type="domain" description="DmsR-like N-terminal" evidence="4">
    <location>
        <begin position="26"/>
        <end position="141"/>
    </location>
</feature>
<name>A0A847UJ29_9EURY</name>
<evidence type="ECO:0000259" key="3">
    <source>
        <dbReference type="Pfam" id="PF04967"/>
    </source>
</evidence>
<evidence type="ECO:0000313" key="5">
    <source>
        <dbReference type="EMBL" id="NLV11604.1"/>
    </source>
</evidence>
<gene>
    <name evidence="5" type="ORF">GOC74_16905</name>
</gene>
<dbReference type="Pfam" id="PF24277">
    <property type="entry name" value="DmsR_N"/>
    <property type="match status" value="1"/>
</dbReference>
<protein>
    <submittedName>
        <fullName evidence="5">Bacterio-opsin activator</fullName>
    </submittedName>
</protein>
<dbReference type="PANTHER" id="PTHR34236">
    <property type="entry name" value="DIMETHYL SULFOXIDE REDUCTASE TRANSCRIPTIONAL ACTIVATOR"/>
    <property type="match status" value="1"/>
</dbReference>
<proteinExistence type="predicted"/>
<dbReference type="OrthoDB" id="51502at2157"/>
<accession>A0A847UJ29</accession>
<dbReference type="EMBL" id="WOYG01000001">
    <property type="protein sequence ID" value="NLV11604.1"/>
    <property type="molecule type" value="Genomic_DNA"/>
</dbReference>
<evidence type="ECO:0000256" key="1">
    <source>
        <dbReference type="ARBA" id="ARBA00023015"/>
    </source>
</evidence>
<dbReference type="AlphaFoldDB" id="A0A847UJ29"/>
<keyword evidence="1" id="KW-0805">Transcription regulation</keyword>
<evidence type="ECO:0000256" key="2">
    <source>
        <dbReference type="ARBA" id="ARBA00023163"/>
    </source>
</evidence>
<dbReference type="RefSeq" id="WP_170095256.1">
    <property type="nucleotide sequence ID" value="NZ_WOYG01000001.1"/>
</dbReference>
<dbReference type="InterPro" id="IPR056433">
    <property type="entry name" value="DmsR-like_N"/>
</dbReference>
<sequence length="222" mass="24390">MQGTTTKQRDDGRDLYVAFDIKPVLDSDCPLDEFEDADGDVVEVRQQLLHDQCQTEMTIQSEEAPASPGCEEADIVHSASEVDGTCFCAVFGTFDCIPEIVDVTEESVRVETYLPDRNRLTELVESLRDVTSELHLRQLKRIDTGTDETSGQTVTLALDDVTEKQREAVTRAVAAGYYATPRETSLEELADDLDISKSACSQRLNAVESTLTVGAFANATTN</sequence>
<evidence type="ECO:0000259" key="4">
    <source>
        <dbReference type="Pfam" id="PF24277"/>
    </source>
</evidence>
<feature type="domain" description="HTH bat-type" evidence="3">
    <location>
        <begin position="162"/>
        <end position="211"/>
    </location>
</feature>
<keyword evidence="2" id="KW-0804">Transcription</keyword>
<comment type="caution">
    <text evidence="5">The sequence shown here is derived from an EMBL/GenBank/DDBJ whole genome shotgun (WGS) entry which is preliminary data.</text>
</comment>
<reference evidence="5" key="1">
    <citation type="submission" date="2019-12" db="EMBL/GenBank/DDBJ databases">
        <title>Whole-genome sequence of Halomicrobium mukohataei pws1.</title>
        <authorList>
            <person name="Verma D.K."/>
            <person name="Gopal K."/>
            <person name="Prasad E.S."/>
        </authorList>
    </citation>
    <scope>NUCLEOTIDE SEQUENCE</scope>
    <source>
        <strain evidence="5">Pws1</strain>
    </source>
</reference>
<dbReference type="InterPro" id="IPR007050">
    <property type="entry name" value="HTH_bacterioopsin"/>
</dbReference>
<dbReference type="Proteomes" id="UP000608662">
    <property type="component" value="Unassembled WGS sequence"/>
</dbReference>